<dbReference type="Proteomes" id="UP000821845">
    <property type="component" value="Chromosome 4"/>
</dbReference>
<comment type="caution">
    <text evidence="1">The sequence shown here is derived from an EMBL/GenBank/DDBJ whole genome shotgun (WGS) entry which is preliminary data.</text>
</comment>
<protein>
    <submittedName>
        <fullName evidence="1">Uncharacterized protein</fullName>
    </submittedName>
</protein>
<evidence type="ECO:0000313" key="2">
    <source>
        <dbReference type="Proteomes" id="UP000821845"/>
    </source>
</evidence>
<gene>
    <name evidence="1" type="ORF">HPB50_025497</name>
</gene>
<name>A0ACB7SL06_HYAAI</name>
<accession>A0ACB7SL06</accession>
<sequence>MADMGDPRAAVCTEFSQCLAELEPTRGEPTLHEDDKYEPSPREADLTTRVCTEDSVIALGPPELRRHLCLTAIREKLSSLAVVAGQRIAEDDYFVDYLRILLPFEIRIVPSASSWPRATANGIASAAEISVLVLRDFEHYLDPGHAYRRIVPCFQKASARSGDSSATRMLALAEELQICSLDGLERDLERLRTPLKLTCLLATPVRPHARDAALEVCFLELDWSAQVGCIVSCSDVPEMQEVGKTLRERGIAKRMDASNPRPELQEFLAQCQELLTKLKVDAVMENAQGKTLALTSTIASHRNLKRWIERRQSAEVAQKIEDVESMPTFVLVATTADIPALQRCNWDVVSFVWEVLMIIDIVSPRAKKPTEEDLQGFAV</sequence>
<proteinExistence type="predicted"/>
<reference evidence="1" key="1">
    <citation type="submission" date="2020-05" db="EMBL/GenBank/DDBJ databases">
        <title>Large-scale comparative analyses of tick genomes elucidate their genetic diversity and vector capacities.</title>
        <authorList>
            <person name="Jia N."/>
            <person name="Wang J."/>
            <person name="Shi W."/>
            <person name="Du L."/>
            <person name="Sun Y."/>
            <person name="Zhan W."/>
            <person name="Jiang J."/>
            <person name="Wang Q."/>
            <person name="Zhang B."/>
            <person name="Ji P."/>
            <person name="Sakyi L.B."/>
            <person name="Cui X."/>
            <person name="Yuan T."/>
            <person name="Jiang B."/>
            <person name="Yang W."/>
            <person name="Lam T.T.-Y."/>
            <person name="Chang Q."/>
            <person name="Ding S."/>
            <person name="Wang X."/>
            <person name="Zhu J."/>
            <person name="Ruan X."/>
            <person name="Zhao L."/>
            <person name="Wei J."/>
            <person name="Que T."/>
            <person name="Du C."/>
            <person name="Cheng J."/>
            <person name="Dai P."/>
            <person name="Han X."/>
            <person name="Huang E."/>
            <person name="Gao Y."/>
            <person name="Liu J."/>
            <person name="Shao H."/>
            <person name="Ye R."/>
            <person name="Li L."/>
            <person name="Wei W."/>
            <person name="Wang X."/>
            <person name="Wang C."/>
            <person name="Yang T."/>
            <person name="Huo Q."/>
            <person name="Li W."/>
            <person name="Guo W."/>
            <person name="Chen H."/>
            <person name="Zhou L."/>
            <person name="Ni X."/>
            <person name="Tian J."/>
            <person name="Zhou Y."/>
            <person name="Sheng Y."/>
            <person name="Liu T."/>
            <person name="Pan Y."/>
            <person name="Xia L."/>
            <person name="Li J."/>
            <person name="Zhao F."/>
            <person name="Cao W."/>
        </authorList>
    </citation>
    <scope>NUCLEOTIDE SEQUENCE</scope>
    <source>
        <strain evidence="1">Hyas-2018</strain>
    </source>
</reference>
<evidence type="ECO:0000313" key="1">
    <source>
        <dbReference type="EMBL" id="KAH6934589.1"/>
    </source>
</evidence>
<keyword evidence="2" id="KW-1185">Reference proteome</keyword>
<dbReference type="EMBL" id="CM023484">
    <property type="protein sequence ID" value="KAH6934589.1"/>
    <property type="molecule type" value="Genomic_DNA"/>
</dbReference>
<organism evidence="1 2">
    <name type="scientific">Hyalomma asiaticum</name>
    <name type="common">Tick</name>
    <dbReference type="NCBI Taxonomy" id="266040"/>
    <lineage>
        <taxon>Eukaryota</taxon>
        <taxon>Metazoa</taxon>
        <taxon>Ecdysozoa</taxon>
        <taxon>Arthropoda</taxon>
        <taxon>Chelicerata</taxon>
        <taxon>Arachnida</taxon>
        <taxon>Acari</taxon>
        <taxon>Parasitiformes</taxon>
        <taxon>Ixodida</taxon>
        <taxon>Ixodoidea</taxon>
        <taxon>Ixodidae</taxon>
        <taxon>Hyalomminae</taxon>
        <taxon>Hyalomma</taxon>
    </lineage>
</organism>